<feature type="region of interest" description="Disordered" evidence="1">
    <location>
        <begin position="312"/>
        <end position="334"/>
    </location>
</feature>
<evidence type="ECO:0008006" key="4">
    <source>
        <dbReference type="Google" id="ProtNLM"/>
    </source>
</evidence>
<feature type="compositionally biased region" description="Low complexity" evidence="1">
    <location>
        <begin position="349"/>
        <end position="372"/>
    </location>
</feature>
<evidence type="ECO:0000256" key="1">
    <source>
        <dbReference type="SAM" id="MobiDB-lite"/>
    </source>
</evidence>
<protein>
    <recommendedName>
        <fullName evidence="4">SAP domain-containing protein</fullName>
    </recommendedName>
</protein>
<dbReference type="SUPFAM" id="SSF68906">
    <property type="entry name" value="SAP domain"/>
    <property type="match status" value="1"/>
</dbReference>
<reference evidence="2 3" key="1">
    <citation type="submission" date="2024-04" db="EMBL/GenBank/DDBJ databases">
        <title>Tritrichomonas musculus Genome.</title>
        <authorList>
            <person name="Alves-Ferreira E."/>
            <person name="Grigg M."/>
            <person name="Lorenzi H."/>
            <person name="Galac M."/>
        </authorList>
    </citation>
    <scope>NUCLEOTIDE SEQUENCE [LARGE SCALE GENOMIC DNA]</scope>
    <source>
        <strain evidence="2 3">EAF2021</strain>
    </source>
</reference>
<feature type="region of interest" description="Disordered" evidence="1">
    <location>
        <begin position="347"/>
        <end position="374"/>
    </location>
</feature>
<feature type="compositionally biased region" description="Polar residues" evidence="1">
    <location>
        <begin position="312"/>
        <end position="324"/>
    </location>
</feature>
<dbReference type="Proteomes" id="UP001470230">
    <property type="component" value="Unassembled WGS sequence"/>
</dbReference>
<dbReference type="EMBL" id="JAPFFF010000029">
    <property type="protein sequence ID" value="KAK8846450.1"/>
    <property type="molecule type" value="Genomic_DNA"/>
</dbReference>
<evidence type="ECO:0000313" key="3">
    <source>
        <dbReference type="Proteomes" id="UP001470230"/>
    </source>
</evidence>
<sequence length="388" mass="43473">MKGNFSPTSHIYPQQSQHLSNEEFESLKRVVQLLRISQLRYIVQKFSIPASGNKTKLLGLLLTIFQSLRYDKVLIDIYNEINNLLSKKIENSVKSLEIISQFDPSFRSPPNLLQTQSDPPFMLGPILIPPGQSSGKFGFMHSESNEDLSKSVNISFLFPGGKNQQFSLKGEINGIPFEVSIDDPYPQPIDITDYINTKTLINTLNITMINTLLPMMICVREYKFNGIQEMMNQVLGRAINIDEEDYNVCSNSCHHKDSFSLASFLSRSLATGNFNCPICGQPIDPFNLTILGARDISKDMKKTDATPSTFNEIETSDQSTSEIMSPSETTSSFTSPFLVEPITDANQTSNKVSNKSANNSCDNNTENSNNSNDLFKVPDILPSFDWDR</sequence>
<dbReference type="InterPro" id="IPR013083">
    <property type="entry name" value="Znf_RING/FYVE/PHD"/>
</dbReference>
<accession>A0ABR2HHA5</accession>
<gene>
    <name evidence="2" type="ORF">M9Y10_020472</name>
</gene>
<name>A0ABR2HHA5_9EUKA</name>
<evidence type="ECO:0000313" key="2">
    <source>
        <dbReference type="EMBL" id="KAK8846450.1"/>
    </source>
</evidence>
<feature type="compositionally biased region" description="Low complexity" evidence="1">
    <location>
        <begin position="325"/>
        <end position="334"/>
    </location>
</feature>
<proteinExistence type="predicted"/>
<comment type="caution">
    <text evidence="2">The sequence shown here is derived from an EMBL/GenBank/DDBJ whole genome shotgun (WGS) entry which is preliminary data.</text>
</comment>
<dbReference type="Gene3D" id="3.30.40.10">
    <property type="entry name" value="Zinc/RING finger domain, C3HC4 (zinc finger)"/>
    <property type="match status" value="1"/>
</dbReference>
<keyword evidence="3" id="KW-1185">Reference proteome</keyword>
<dbReference type="InterPro" id="IPR036361">
    <property type="entry name" value="SAP_dom_sf"/>
</dbReference>
<organism evidence="2 3">
    <name type="scientific">Tritrichomonas musculus</name>
    <dbReference type="NCBI Taxonomy" id="1915356"/>
    <lineage>
        <taxon>Eukaryota</taxon>
        <taxon>Metamonada</taxon>
        <taxon>Parabasalia</taxon>
        <taxon>Tritrichomonadida</taxon>
        <taxon>Tritrichomonadidae</taxon>
        <taxon>Tritrichomonas</taxon>
    </lineage>
</organism>